<gene>
    <name evidence="1" type="ORF">CDAR_523171</name>
</gene>
<reference evidence="1 2" key="1">
    <citation type="submission" date="2021-06" db="EMBL/GenBank/DDBJ databases">
        <title>Caerostris darwini draft genome.</title>
        <authorList>
            <person name="Kono N."/>
            <person name="Arakawa K."/>
        </authorList>
    </citation>
    <scope>NUCLEOTIDE SEQUENCE [LARGE SCALE GENOMIC DNA]</scope>
</reference>
<dbReference type="EMBL" id="BPLQ01010898">
    <property type="protein sequence ID" value="GIY54284.1"/>
    <property type="molecule type" value="Genomic_DNA"/>
</dbReference>
<accession>A0AAV4U928</accession>
<keyword evidence="2" id="KW-1185">Reference proteome</keyword>
<dbReference type="AlphaFoldDB" id="A0AAV4U928"/>
<dbReference type="Proteomes" id="UP001054837">
    <property type="component" value="Unassembled WGS sequence"/>
</dbReference>
<evidence type="ECO:0000313" key="2">
    <source>
        <dbReference type="Proteomes" id="UP001054837"/>
    </source>
</evidence>
<evidence type="ECO:0000313" key="1">
    <source>
        <dbReference type="EMBL" id="GIY54284.1"/>
    </source>
</evidence>
<name>A0AAV4U928_9ARAC</name>
<protein>
    <submittedName>
        <fullName evidence="1">Uncharacterized protein</fullName>
    </submittedName>
</protein>
<comment type="caution">
    <text evidence="1">The sequence shown here is derived from an EMBL/GenBank/DDBJ whole genome shotgun (WGS) entry which is preliminary data.</text>
</comment>
<organism evidence="1 2">
    <name type="scientific">Caerostris darwini</name>
    <dbReference type="NCBI Taxonomy" id="1538125"/>
    <lineage>
        <taxon>Eukaryota</taxon>
        <taxon>Metazoa</taxon>
        <taxon>Ecdysozoa</taxon>
        <taxon>Arthropoda</taxon>
        <taxon>Chelicerata</taxon>
        <taxon>Arachnida</taxon>
        <taxon>Araneae</taxon>
        <taxon>Araneomorphae</taxon>
        <taxon>Entelegynae</taxon>
        <taxon>Araneoidea</taxon>
        <taxon>Araneidae</taxon>
        <taxon>Caerostris</taxon>
    </lineage>
</organism>
<proteinExistence type="predicted"/>
<sequence>MSWEGRRHAHYFKLQYINFLCGIIGGTGRNWCHNSVVELEERTILFPCGAEMVLIRNSKLFSRQRRLDCALADFCLLFPVRSWVGLPLKPNFAKA</sequence>